<dbReference type="GO" id="GO:0022857">
    <property type="term" value="F:transmembrane transporter activity"/>
    <property type="evidence" value="ECO:0007669"/>
    <property type="project" value="InterPro"/>
</dbReference>
<comment type="similarity">
    <text evidence="2">Belongs to the binding-protein-dependent transport system permease family. HisMQ subfamily.</text>
</comment>
<feature type="transmembrane region" description="Helical" evidence="9">
    <location>
        <begin position="147"/>
        <end position="166"/>
    </location>
</feature>
<dbReference type="Proteomes" id="UP000002007">
    <property type="component" value="Chromosome"/>
</dbReference>
<organism evidence="12 13">
    <name type="scientific">Renibacterium salmoninarum (strain ATCC 33209 / DSM 20767 / JCM 11484 / NBRC 15589 / NCIMB 2235)</name>
    <dbReference type="NCBI Taxonomy" id="288705"/>
    <lineage>
        <taxon>Bacteria</taxon>
        <taxon>Bacillati</taxon>
        <taxon>Actinomycetota</taxon>
        <taxon>Actinomycetes</taxon>
        <taxon>Micrococcales</taxon>
        <taxon>Micrococcaceae</taxon>
        <taxon>Renibacterium</taxon>
    </lineage>
</organism>
<feature type="domain" description="ABC transmembrane type-1" evidence="11">
    <location>
        <begin position="283"/>
        <end position="475"/>
    </location>
</feature>
<feature type="transmembrane region" description="Helical" evidence="9">
    <location>
        <begin position="186"/>
        <end position="203"/>
    </location>
</feature>
<dbReference type="AlphaFoldDB" id="A9WPB5"/>
<evidence type="ECO:0000256" key="4">
    <source>
        <dbReference type="ARBA" id="ARBA00022475"/>
    </source>
</evidence>
<dbReference type="InterPro" id="IPR010065">
    <property type="entry name" value="AA_ABC_transptr_permease_3TM"/>
</dbReference>
<evidence type="ECO:0000256" key="7">
    <source>
        <dbReference type="ARBA" id="ARBA00022989"/>
    </source>
</evidence>
<comment type="subcellular location">
    <subcellularLocation>
        <location evidence="1 9">Cell membrane</location>
        <topology evidence="1 9">Multi-pass membrane protein</topology>
    </subcellularLocation>
</comment>
<feature type="transmembrane region" description="Helical" evidence="9">
    <location>
        <begin position="319"/>
        <end position="339"/>
    </location>
</feature>
<feature type="transmembrane region" description="Helical" evidence="9">
    <location>
        <begin position="236"/>
        <end position="257"/>
    </location>
</feature>
<feature type="transmembrane region" description="Helical" evidence="9">
    <location>
        <begin position="410"/>
        <end position="433"/>
    </location>
</feature>
<evidence type="ECO:0000313" key="13">
    <source>
        <dbReference type="Proteomes" id="UP000002007"/>
    </source>
</evidence>
<proteinExistence type="inferred from homology"/>
<feature type="transmembrane region" description="Helical" evidence="9">
    <location>
        <begin position="84"/>
        <end position="101"/>
    </location>
</feature>
<evidence type="ECO:0000256" key="10">
    <source>
        <dbReference type="SAM" id="MobiDB-lite"/>
    </source>
</evidence>
<evidence type="ECO:0000256" key="9">
    <source>
        <dbReference type="RuleBase" id="RU363032"/>
    </source>
</evidence>
<dbReference type="HOGENOM" id="CLU_531944_0_0_11"/>
<dbReference type="NCBIfam" id="TIGR01726">
    <property type="entry name" value="HEQRo_perm_3TM"/>
    <property type="match status" value="2"/>
</dbReference>
<dbReference type="PANTHER" id="PTHR30614:SF37">
    <property type="entry name" value="AMINO-ACID ABC TRANSPORTER PERMEASE PROTEIN YHDX-RELATED"/>
    <property type="match status" value="1"/>
</dbReference>
<sequence>MNTLTDNLELFGEGFKNTIILFFFSAIFALILGVIVGALRVSPVTPMRALGTFYVNVIRNTPLTLVFLFFFFGYPKLGFPNPGFVPLAIIALSLYTATYVSEAIRAGINTVPVGQAEASRAIGLPFGQTMSLVILPQAFRAVVPPMMSVFIALLKNTTVAAGFSVLEAGAIRSNLSERGYPAMQSLLWVALGFIILVAVLSLVQRKLENEVESRRCPMTTVLFDAPGIKAIRRNRVLGIITVVIVAAVLAFIIYKFAESGQFSAKKWSLFTFPLVQQNILQGLGSTLSAFGVAAVGSLILGMVLAVGRLSDRRWISVPVGWFTELFRAVPLLILMALMFYGLPSIGFQGMTPFIAVVVGLILYNGSVLAEVIRAGILAVPKGQSEAAYAIGLRKTRVMTMILLPQAVRTMLPVIIAQLVVALKDTALGFIITYQELLYKINYYGGQTSYETPIIPAAIIGGTLYVGCCLILAGLAKFAESRLRRSPKASNKNPPAVPGAGNLDMGNAGIGVS</sequence>
<keyword evidence="4" id="KW-1003">Cell membrane</keyword>
<feature type="transmembrane region" description="Helical" evidence="9">
    <location>
        <begin position="53"/>
        <end position="72"/>
    </location>
</feature>
<dbReference type="InterPro" id="IPR000515">
    <property type="entry name" value="MetI-like"/>
</dbReference>
<name>A9WPB5_RENSM</name>
<keyword evidence="8 9" id="KW-0472">Membrane</keyword>
<evidence type="ECO:0000256" key="6">
    <source>
        <dbReference type="ARBA" id="ARBA00022970"/>
    </source>
</evidence>
<evidence type="ECO:0000256" key="1">
    <source>
        <dbReference type="ARBA" id="ARBA00004651"/>
    </source>
</evidence>
<reference evidence="13" key="1">
    <citation type="journal article" date="2008" name="J. Bacteriol.">
        <title>Genome sequence of the fish pathogen Renibacterium salmoninarum suggests reductive evolution away from an environmental Arthrobacter ancestor.</title>
        <authorList>
            <person name="Wiens G.D."/>
            <person name="Rockey D.D."/>
            <person name="Wu Z."/>
            <person name="Chang J."/>
            <person name="Levy R."/>
            <person name="Crane S."/>
            <person name="Chen D.S."/>
            <person name="Capri G.R."/>
            <person name="Burnett J.R."/>
            <person name="Sudheesh P.S."/>
            <person name="Schipma M.J."/>
            <person name="Burd H."/>
            <person name="Bhattacharyya A."/>
            <person name="Rhodes L.D."/>
            <person name="Kaul R."/>
            <person name="Strom M.S."/>
        </authorList>
    </citation>
    <scope>NUCLEOTIDE SEQUENCE [LARGE SCALE GENOMIC DNA]</scope>
    <source>
        <strain evidence="13">ATCC 33209 / DSM 20767 / JCM 11484 / NBRC 15589 / NCIMB 2235</strain>
    </source>
</reference>
<feature type="transmembrane region" description="Helical" evidence="9">
    <location>
        <begin position="20"/>
        <end position="41"/>
    </location>
</feature>
<dbReference type="STRING" id="288705.RSal33209_1182"/>
<keyword evidence="13" id="KW-1185">Reference proteome</keyword>
<dbReference type="GO" id="GO:0006865">
    <property type="term" value="P:amino acid transport"/>
    <property type="evidence" value="ECO:0007669"/>
    <property type="project" value="UniProtKB-KW"/>
</dbReference>
<keyword evidence="7 9" id="KW-1133">Transmembrane helix</keyword>
<keyword evidence="3 9" id="KW-0813">Transport</keyword>
<dbReference type="CDD" id="cd06261">
    <property type="entry name" value="TM_PBP2"/>
    <property type="match status" value="2"/>
</dbReference>
<dbReference type="eggNOG" id="COG0765">
    <property type="taxonomic scope" value="Bacteria"/>
</dbReference>
<protein>
    <submittedName>
        <fullName evidence="12">Glutamate transport system permease protein</fullName>
    </submittedName>
</protein>
<dbReference type="GO" id="GO:0043190">
    <property type="term" value="C:ATP-binding cassette (ABC) transporter complex"/>
    <property type="evidence" value="ECO:0007669"/>
    <property type="project" value="InterPro"/>
</dbReference>
<feature type="region of interest" description="Disordered" evidence="10">
    <location>
        <begin position="485"/>
        <end position="512"/>
    </location>
</feature>
<dbReference type="RefSeq" id="WP_012244606.1">
    <property type="nucleotide sequence ID" value="NC_010168.1"/>
</dbReference>
<feature type="transmembrane region" description="Helical" evidence="9">
    <location>
        <begin position="345"/>
        <end position="363"/>
    </location>
</feature>
<dbReference type="InterPro" id="IPR043429">
    <property type="entry name" value="ArtM/GltK/GlnP/TcyL/YhdX-like"/>
</dbReference>
<dbReference type="EMBL" id="CP000910">
    <property type="protein sequence ID" value="ABY22920.1"/>
    <property type="molecule type" value="Genomic_DNA"/>
</dbReference>
<dbReference type="Pfam" id="PF00528">
    <property type="entry name" value="BPD_transp_1"/>
    <property type="match status" value="2"/>
</dbReference>
<evidence type="ECO:0000313" key="12">
    <source>
        <dbReference type="EMBL" id="ABY22920.1"/>
    </source>
</evidence>
<dbReference type="PROSITE" id="PS50928">
    <property type="entry name" value="ABC_TM1"/>
    <property type="match status" value="2"/>
</dbReference>
<keyword evidence="5 9" id="KW-0812">Transmembrane</keyword>
<accession>A9WPB5</accession>
<evidence type="ECO:0000256" key="8">
    <source>
        <dbReference type="ARBA" id="ARBA00023136"/>
    </source>
</evidence>
<dbReference type="InterPro" id="IPR035906">
    <property type="entry name" value="MetI-like_sf"/>
</dbReference>
<dbReference type="SUPFAM" id="SSF161098">
    <property type="entry name" value="MetI-like"/>
    <property type="match status" value="2"/>
</dbReference>
<evidence type="ECO:0000259" key="11">
    <source>
        <dbReference type="PROSITE" id="PS50928"/>
    </source>
</evidence>
<feature type="domain" description="ABC transmembrane type-1" evidence="11">
    <location>
        <begin position="15"/>
        <end position="204"/>
    </location>
</feature>
<evidence type="ECO:0000256" key="2">
    <source>
        <dbReference type="ARBA" id="ARBA00010072"/>
    </source>
</evidence>
<feature type="transmembrane region" description="Helical" evidence="9">
    <location>
        <begin position="287"/>
        <end position="307"/>
    </location>
</feature>
<evidence type="ECO:0000256" key="3">
    <source>
        <dbReference type="ARBA" id="ARBA00022448"/>
    </source>
</evidence>
<dbReference type="PANTHER" id="PTHR30614">
    <property type="entry name" value="MEMBRANE COMPONENT OF AMINO ACID ABC TRANSPORTER"/>
    <property type="match status" value="1"/>
</dbReference>
<feature type="transmembrane region" description="Helical" evidence="9">
    <location>
        <begin position="453"/>
        <end position="475"/>
    </location>
</feature>
<dbReference type="KEGG" id="rsa:RSal33209_1182"/>
<evidence type="ECO:0000256" key="5">
    <source>
        <dbReference type="ARBA" id="ARBA00022692"/>
    </source>
</evidence>
<gene>
    <name evidence="12" type="primary">gluD</name>
    <name evidence="12" type="ordered locus">RSal33209_1182</name>
</gene>
<dbReference type="Gene3D" id="1.10.3720.10">
    <property type="entry name" value="MetI-like"/>
    <property type="match status" value="2"/>
</dbReference>
<keyword evidence="6" id="KW-0029">Amino-acid transport</keyword>